<dbReference type="PANTHER" id="PTHR46663:SF3">
    <property type="entry name" value="SLL0267 PROTEIN"/>
    <property type="match status" value="1"/>
</dbReference>
<dbReference type="PANTHER" id="PTHR46663">
    <property type="entry name" value="DIGUANYLATE CYCLASE DGCT-RELATED"/>
    <property type="match status" value="1"/>
</dbReference>
<keyword evidence="2" id="KW-1133">Transmembrane helix</keyword>
<protein>
    <recommendedName>
        <fullName evidence="8">Diguanylate cyclase</fullName>
    </recommendedName>
</protein>
<dbReference type="PROSITE" id="PS50113">
    <property type="entry name" value="PAC"/>
    <property type="match status" value="2"/>
</dbReference>
<reference evidence="6 7" key="1">
    <citation type="submission" date="2018-06" db="EMBL/GenBank/DDBJ databases">
        <title>Nitrincola tibetense sp. nov., isolated from Lake XuguoCo on Tibetan Plateau.</title>
        <authorList>
            <person name="Xing P."/>
        </authorList>
    </citation>
    <scope>NUCLEOTIDE SEQUENCE [LARGE SCALE GENOMIC DNA]</scope>
    <source>
        <strain evidence="7">xg18</strain>
    </source>
</reference>
<dbReference type="FunFam" id="3.30.70.270:FF:000001">
    <property type="entry name" value="Diguanylate cyclase domain protein"/>
    <property type="match status" value="1"/>
</dbReference>
<dbReference type="Pfam" id="PF13426">
    <property type="entry name" value="PAS_9"/>
    <property type="match status" value="2"/>
</dbReference>
<dbReference type="EMBL" id="QKRX01000003">
    <property type="protein sequence ID" value="RAU19098.1"/>
    <property type="molecule type" value="Genomic_DNA"/>
</dbReference>
<name>A0A364NPS1_9GAMM</name>
<dbReference type="PROSITE" id="PS50887">
    <property type="entry name" value="GGDEF"/>
    <property type="match status" value="1"/>
</dbReference>
<evidence type="ECO:0000313" key="7">
    <source>
        <dbReference type="Proteomes" id="UP000250744"/>
    </source>
</evidence>
<dbReference type="Gene3D" id="3.30.450.20">
    <property type="entry name" value="PAS domain"/>
    <property type="match status" value="2"/>
</dbReference>
<organism evidence="6 7">
    <name type="scientific">Nitrincola tibetensis</name>
    <dbReference type="NCBI Taxonomy" id="2219697"/>
    <lineage>
        <taxon>Bacteria</taxon>
        <taxon>Pseudomonadati</taxon>
        <taxon>Pseudomonadota</taxon>
        <taxon>Gammaproteobacteria</taxon>
        <taxon>Oceanospirillales</taxon>
        <taxon>Oceanospirillaceae</taxon>
        <taxon>Nitrincola</taxon>
    </lineage>
</organism>
<dbReference type="NCBIfam" id="TIGR00229">
    <property type="entry name" value="sensory_box"/>
    <property type="match status" value="2"/>
</dbReference>
<evidence type="ECO:0000256" key="2">
    <source>
        <dbReference type="SAM" id="Phobius"/>
    </source>
</evidence>
<dbReference type="InterPro" id="IPR052163">
    <property type="entry name" value="DGC-Regulatory_Protein"/>
</dbReference>
<dbReference type="NCBIfam" id="TIGR00254">
    <property type="entry name" value="GGDEF"/>
    <property type="match status" value="1"/>
</dbReference>
<dbReference type="PROSITE" id="PS50112">
    <property type="entry name" value="PAS"/>
    <property type="match status" value="2"/>
</dbReference>
<dbReference type="InterPro" id="IPR029787">
    <property type="entry name" value="Nucleotide_cyclase"/>
</dbReference>
<evidence type="ECO:0000313" key="6">
    <source>
        <dbReference type="EMBL" id="RAU19098.1"/>
    </source>
</evidence>
<feature type="domain" description="PAS" evidence="3">
    <location>
        <begin position="295"/>
        <end position="341"/>
    </location>
</feature>
<keyword evidence="7" id="KW-1185">Reference proteome</keyword>
<accession>A0A364NPS1</accession>
<dbReference type="GO" id="GO:0003824">
    <property type="term" value="F:catalytic activity"/>
    <property type="evidence" value="ECO:0007669"/>
    <property type="project" value="UniProtKB-ARBA"/>
</dbReference>
<proteinExistence type="predicted"/>
<dbReference type="SUPFAM" id="SSF55785">
    <property type="entry name" value="PYP-like sensor domain (PAS domain)"/>
    <property type="match status" value="2"/>
</dbReference>
<dbReference type="InterPro" id="IPR001610">
    <property type="entry name" value="PAC"/>
</dbReference>
<evidence type="ECO:0000259" key="5">
    <source>
        <dbReference type="PROSITE" id="PS50887"/>
    </source>
</evidence>
<dbReference type="InterPro" id="IPR000160">
    <property type="entry name" value="GGDEF_dom"/>
</dbReference>
<dbReference type="Proteomes" id="UP000250744">
    <property type="component" value="Unassembled WGS sequence"/>
</dbReference>
<dbReference type="SMART" id="SM00091">
    <property type="entry name" value="PAS"/>
    <property type="match status" value="2"/>
</dbReference>
<feature type="domain" description="PAS" evidence="3">
    <location>
        <begin position="166"/>
        <end position="240"/>
    </location>
</feature>
<dbReference type="CDD" id="cd01949">
    <property type="entry name" value="GGDEF"/>
    <property type="match status" value="1"/>
</dbReference>
<sequence>MIAYDQVAINSNHSILLTGLPLWFKEDKGETYWILVALNPDYFTELFDQNEGENSAHFDLSLISYDNERLISTLPKHTILPDASYLIESGLKLQLLTSEHLTHALSLSLRYPVIISVTQSKLNILYNWRSKNKNQLMMLVAFLLLILGSFTGLFIQVLRRSVIQEQKKLLFSAVEHSTAAVIVTDKYRKIVYVNSAVERLFGFLSDQLIGKNPNCLASGLTSPDVLNQLNKHLEQGLDWEGELINKTISGRPIIVATRISAVNNDNQELTHFVGVMEDITERQQHLALLREQNIKLSQLASVFSHANEGIMICDPNGLILEVNDAFCTITGYERSEVIGQTPRLLKSGHQDAQFYAELWSAIQKDGNWNGEVWNRRKNGEVFIEHLTITAVRDENHAIVHYVSLFTDISLQKQQESRLQKMAHFDLLTNLPNRSLLLDRLKQAILNTHRHNRKLAVVFIDLDGFKRINDEYGHDAGDSLLRFVAKQMSLSLREGDTLARIGGDEFVAIFTDLSDQGACKRTAKRLLQACTTTHTYKDKRFNVSASLGITFYPQEKTLDSEDLLKQADQAMYEAKLSGKNQFSIFTHVIE</sequence>
<evidence type="ECO:0000259" key="3">
    <source>
        <dbReference type="PROSITE" id="PS50112"/>
    </source>
</evidence>
<dbReference type="CDD" id="cd00130">
    <property type="entry name" value="PAS"/>
    <property type="match status" value="2"/>
</dbReference>
<dbReference type="Gene3D" id="3.30.70.270">
    <property type="match status" value="1"/>
</dbReference>
<dbReference type="AlphaFoldDB" id="A0A364NPS1"/>
<dbReference type="SMART" id="SM00267">
    <property type="entry name" value="GGDEF"/>
    <property type="match status" value="1"/>
</dbReference>
<evidence type="ECO:0000256" key="1">
    <source>
        <dbReference type="ARBA" id="ARBA00001946"/>
    </source>
</evidence>
<keyword evidence="2" id="KW-0472">Membrane</keyword>
<feature type="domain" description="PAC" evidence="4">
    <location>
        <begin position="368"/>
        <end position="420"/>
    </location>
</feature>
<dbReference type="InterPro" id="IPR000700">
    <property type="entry name" value="PAS-assoc_C"/>
</dbReference>
<dbReference type="SUPFAM" id="SSF55073">
    <property type="entry name" value="Nucleotide cyclase"/>
    <property type="match status" value="1"/>
</dbReference>
<gene>
    <name evidence="6" type="ORF">DN062_06395</name>
</gene>
<dbReference type="InterPro" id="IPR043128">
    <property type="entry name" value="Rev_trsase/Diguanyl_cyclase"/>
</dbReference>
<evidence type="ECO:0008006" key="8">
    <source>
        <dbReference type="Google" id="ProtNLM"/>
    </source>
</evidence>
<feature type="transmembrane region" description="Helical" evidence="2">
    <location>
        <begin position="136"/>
        <end position="158"/>
    </location>
</feature>
<feature type="domain" description="PAC" evidence="4">
    <location>
        <begin position="237"/>
        <end position="291"/>
    </location>
</feature>
<dbReference type="InterPro" id="IPR035965">
    <property type="entry name" value="PAS-like_dom_sf"/>
</dbReference>
<dbReference type="OrthoDB" id="8416215at2"/>
<dbReference type="Pfam" id="PF00990">
    <property type="entry name" value="GGDEF"/>
    <property type="match status" value="1"/>
</dbReference>
<dbReference type="InterPro" id="IPR000014">
    <property type="entry name" value="PAS"/>
</dbReference>
<keyword evidence="2" id="KW-0812">Transmembrane</keyword>
<feature type="domain" description="GGDEF" evidence="5">
    <location>
        <begin position="452"/>
        <end position="586"/>
    </location>
</feature>
<dbReference type="RefSeq" id="WP_112158484.1">
    <property type="nucleotide sequence ID" value="NZ_QKRX01000003.1"/>
</dbReference>
<evidence type="ECO:0000259" key="4">
    <source>
        <dbReference type="PROSITE" id="PS50113"/>
    </source>
</evidence>
<comment type="caution">
    <text evidence="6">The sequence shown here is derived from an EMBL/GenBank/DDBJ whole genome shotgun (WGS) entry which is preliminary data.</text>
</comment>
<comment type="cofactor">
    <cofactor evidence="1">
        <name>Mg(2+)</name>
        <dbReference type="ChEBI" id="CHEBI:18420"/>
    </cofactor>
</comment>
<dbReference type="SMART" id="SM00086">
    <property type="entry name" value="PAC"/>
    <property type="match status" value="2"/>
</dbReference>